<dbReference type="EMBL" id="JACXWD010000010">
    <property type="protein sequence ID" value="MBD3867448.1"/>
    <property type="molecule type" value="Genomic_DNA"/>
</dbReference>
<dbReference type="Pfam" id="PF05099">
    <property type="entry name" value="TerB"/>
    <property type="match status" value="1"/>
</dbReference>
<feature type="domain" description="Co-chaperone DjlA N-terminal" evidence="1">
    <location>
        <begin position="47"/>
        <end position="163"/>
    </location>
</feature>
<dbReference type="InterPro" id="IPR029024">
    <property type="entry name" value="TerB-like"/>
</dbReference>
<accession>A0A8J6XZS5</accession>
<sequence length="179" mass="19708">MSILDLIGLGRGSGGGDEAATGDSATVRKIAAALEDMEPEQARYMAAFAYILGRVANADRVIHQAETATMCRLLREKGSLGETQAALVVEMARQQGVLFGASEDYLVTREFREISTKEQRLALLDCLFAVSAADRSISALEGRVLMQIADELKLDRREYTALRTTYREYLSVLQKPDED</sequence>
<dbReference type="CDD" id="cd07177">
    <property type="entry name" value="terB_like"/>
    <property type="match status" value="1"/>
</dbReference>
<evidence type="ECO:0000259" key="1">
    <source>
        <dbReference type="Pfam" id="PF05099"/>
    </source>
</evidence>
<reference evidence="2 3" key="1">
    <citation type="submission" date="2020-08" db="EMBL/GenBank/DDBJ databases">
        <title>Acidobacteriota in marine sediments use diverse sulfur dissimilation pathways.</title>
        <authorList>
            <person name="Wasmund K."/>
        </authorList>
    </citation>
    <scope>NUCLEOTIDE SEQUENCE [LARGE SCALE GENOMIC DNA]</scope>
    <source>
        <strain evidence="2">MAG AM4</strain>
    </source>
</reference>
<comment type="caution">
    <text evidence="2">The sequence shown here is derived from an EMBL/GenBank/DDBJ whole genome shotgun (WGS) entry which is preliminary data.</text>
</comment>
<name>A0A8J6XZS5_9BACT</name>
<dbReference type="AlphaFoldDB" id="A0A8J6XZS5"/>
<dbReference type="InterPro" id="IPR007791">
    <property type="entry name" value="DjlA_N"/>
</dbReference>
<proteinExistence type="predicted"/>
<protein>
    <submittedName>
        <fullName evidence="2">TerB family tellurite resistance protein</fullName>
    </submittedName>
</protein>
<evidence type="ECO:0000313" key="3">
    <source>
        <dbReference type="Proteomes" id="UP000648239"/>
    </source>
</evidence>
<dbReference type="SUPFAM" id="SSF158682">
    <property type="entry name" value="TerB-like"/>
    <property type="match status" value="1"/>
</dbReference>
<dbReference type="Proteomes" id="UP000648239">
    <property type="component" value="Unassembled WGS sequence"/>
</dbReference>
<dbReference type="Gene3D" id="1.10.3680.10">
    <property type="entry name" value="TerB-like"/>
    <property type="match status" value="1"/>
</dbReference>
<organism evidence="2 3">
    <name type="scientific">Candidatus Polarisedimenticola svalbardensis</name>
    <dbReference type="NCBI Taxonomy" id="2886004"/>
    <lineage>
        <taxon>Bacteria</taxon>
        <taxon>Pseudomonadati</taxon>
        <taxon>Acidobacteriota</taxon>
        <taxon>Candidatus Polarisedimenticolia</taxon>
        <taxon>Candidatus Polarisedimenticolales</taxon>
        <taxon>Candidatus Polarisedimenticolaceae</taxon>
        <taxon>Candidatus Polarisedimenticola</taxon>
    </lineage>
</organism>
<gene>
    <name evidence="2" type="ORF">IFK94_04900</name>
</gene>
<evidence type="ECO:0000313" key="2">
    <source>
        <dbReference type="EMBL" id="MBD3867448.1"/>
    </source>
</evidence>